<protein>
    <recommendedName>
        <fullName evidence="6">Secreted protein</fullName>
    </recommendedName>
</protein>
<evidence type="ECO:0000256" key="3">
    <source>
        <dbReference type="SAM" id="SignalP"/>
    </source>
</evidence>
<dbReference type="Proteomes" id="UP000622547">
    <property type="component" value="Unassembled WGS sequence"/>
</dbReference>
<evidence type="ECO:0000256" key="1">
    <source>
        <dbReference type="SAM" id="MobiDB-lite"/>
    </source>
</evidence>
<feature type="transmembrane region" description="Helical" evidence="2">
    <location>
        <begin position="673"/>
        <end position="697"/>
    </location>
</feature>
<evidence type="ECO:0008006" key="6">
    <source>
        <dbReference type="Google" id="ProtNLM"/>
    </source>
</evidence>
<feature type="region of interest" description="Disordered" evidence="1">
    <location>
        <begin position="704"/>
        <end position="737"/>
    </location>
</feature>
<dbReference type="Pfam" id="PF19516">
    <property type="entry name" value="DUF6049"/>
    <property type="match status" value="1"/>
</dbReference>
<keyword evidence="2" id="KW-0472">Membrane</keyword>
<sequence length="737" mass="77688">MIRKAALLALLTTALLVPPSMAGTADAAPRGLGKTAAPANPLLVAGMTPDVPREPTTPIQVSGTVTGSPMAPVRIRIHYSPGQPFRARADMARFTAGQLVTTSYNTKVQYTQLDQSGKLPFDFTVTPHELGMTATGVYPFAIEVLDGNTGQQIAIYRTFLTYVPQGQQTPKIKLAVALPLVDRPHRADDSTFMDDDLHASITSGRLAKLLQLAQSTSKAVTWFLDPAVLDDARKSSAGPYTVEKGDKDDHKAPDAAAAQWFEAVRTALADRPVVATPYGDPDITALVHNGLDAPAVAAIQRGAAAATAQLGREVPTSVAWPSGGAMDRDAVDELATAGVKSVLLSGDTLPPDPPITTTPDAASRLDTVSGPLTAIVSDPTLSQVLGSDVSAPGSALLARQRFIAETAMIAFEPPATQSPVTTTGTQGGGQAAKGAQTARTIVAAPPAELWSPDPKFVTSLLKTVSRAPWLQMTTLGSIKPTKAQVHRSDLVYTDRDRQAELGKSYLATVRKLSQKTDAASTVTATPTQLFHDAILRLASSSWRGDSKRSAAFAARVGDAIDDRMNDVQVTDTPRAVAGANGQVPVSVSNTLDQAVTIRIQVTSDNPKRLQIDAPGGVYLSEPVSILEARTRLENVPVIVPEGGGEATIAIQLLTRESKRYGDAVHVTVRATGYTGIALVIVGAALTIMLAAVVMRILRRRSRKSFPFSPEQPAEPKPVSTPGEAQVVPADQRESPST</sequence>
<dbReference type="EMBL" id="BOOP01000022">
    <property type="protein sequence ID" value="GII39901.1"/>
    <property type="molecule type" value="Genomic_DNA"/>
</dbReference>
<evidence type="ECO:0000256" key="2">
    <source>
        <dbReference type="SAM" id="Phobius"/>
    </source>
</evidence>
<dbReference type="RefSeq" id="WP_204075462.1">
    <property type="nucleotide sequence ID" value="NZ_BAABHI010000019.1"/>
</dbReference>
<accession>A0A8J3UAN4</accession>
<dbReference type="InterPro" id="IPR046112">
    <property type="entry name" value="DUF6049"/>
</dbReference>
<comment type="caution">
    <text evidence="4">The sequence shown here is derived from an EMBL/GenBank/DDBJ whole genome shotgun (WGS) entry which is preliminary data.</text>
</comment>
<gene>
    <name evidence="4" type="ORF">Pph01_49040</name>
</gene>
<feature type="signal peptide" evidence="3">
    <location>
        <begin position="1"/>
        <end position="22"/>
    </location>
</feature>
<keyword evidence="3" id="KW-0732">Signal</keyword>
<keyword evidence="2" id="KW-0812">Transmembrane</keyword>
<keyword evidence="2" id="KW-1133">Transmembrane helix</keyword>
<feature type="region of interest" description="Disordered" evidence="1">
    <location>
        <begin position="345"/>
        <end position="364"/>
    </location>
</feature>
<name>A0A8J3UAN4_9ACTN</name>
<proteinExistence type="predicted"/>
<dbReference type="AlphaFoldDB" id="A0A8J3UAN4"/>
<keyword evidence="5" id="KW-1185">Reference proteome</keyword>
<evidence type="ECO:0000313" key="4">
    <source>
        <dbReference type="EMBL" id="GII39901.1"/>
    </source>
</evidence>
<organism evidence="4 5">
    <name type="scientific">Planotetraspora phitsanulokensis</name>
    <dbReference type="NCBI Taxonomy" id="575192"/>
    <lineage>
        <taxon>Bacteria</taxon>
        <taxon>Bacillati</taxon>
        <taxon>Actinomycetota</taxon>
        <taxon>Actinomycetes</taxon>
        <taxon>Streptosporangiales</taxon>
        <taxon>Streptosporangiaceae</taxon>
        <taxon>Planotetraspora</taxon>
    </lineage>
</organism>
<evidence type="ECO:0000313" key="5">
    <source>
        <dbReference type="Proteomes" id="UP000622547"/>
    </source>
</evidence>
<feature type="chain" id="PRO_5038439091" description="Secreted protein" evidence="3">
    <location>
        <begin position="23"/>
        <end position="737"/>
    </location>
</feature>
<reference evidence="4 5" key="1">
    <citation type="submission" date="2021-01" db="EMBL/GenBank/DDBJ databases">
        <title>Whole genome shotgun sequence of Planotetraspora phitsanulokensis NBRC 104273.</title>
        <authorList>
            <person name="Komaki H."/>
            <person name="Tamura T."/>
        </authorList>
    </citation>
    <scope>NUCLEOTIDE SEQUENCE [LARGE SCALE GENOMIC DNA]</scope>
    <source>
        <strain evidence="4 5">NBRC 104273</strain>
    </source>
</reference>